<evidence type="ECO:0000313" key="7">
    <source>
        <dbReference type="Ensembl" id="ENSEBUP00000008654.1"/>
    </source>
</evidence>
<feature type="region of interest" description="Disordered" evidence="5">
    <location>
        <begin position="1131"/>
        <end position="1171"/>
    </location>
</feature>
<reference evidence="7" key="2">
    <citation type="submission" date="2025-09" db="UniProtKB">
        <authorList>
            <consortium name="Ensembl"/>
        </authorList>
    </citation>
    <scope>IDENTIFICATION</scope>
</reference>
<dbReference type="Ensembl" id="ENSEBUT00000009163.1">
    <property type="protein sequence ID" value="ENSEBUP00000008654.1"/>
    <property type="gene ID" value="ENSEBUG00000005596.1"/>
</dbReference>
<keyword evidence="2 4" id="KW-0863">Zinc-finger</keyword>
<reference evidence="7" key="1">
    <citation type="submission" date="2025-08" db="UniProtKB">
        <authorList>
            <consortium name="Ensembl"/>
        </authorList>
    </citation>
    <scope>IDENTIFICATION</scope>
</reference>
<feature type="compositionally biased region" description="Basic residues" evidence="5">
    <location>
        <begin position="1160"/>
        <end position="1171"/>
    </location>
</feature>
<evidence type="ECO:0000313" key="8">
    <source>
        <dbReference type="Proteomes" id="UP000694388"/>
    </source>
</evidence>
<evidence type="ECO:0000259" key="6">
    <source>
        <dbReference type="PROSITE" id="PS50199"/>
    </source>
</evidence>
<dbReference type="PROSITE" id="PS50199">
    <property type="entry name" value="ZF_RANBP2_2"/>
    <property type="match status" value="1"/>
</dbReference>
<keyword evidence="8" id="KW-1185">Reference proteome</keyword>
<accession>A0A8C4Q1M7</accession>
<keyword evidence="3" id="KW-0862">Zinc</keyword>
<evidence type="ECO:0000256" key="3">
    <source>
        <dbReference type="ARBA" id="ARBA00022833"/>
    </source>
</evidence>
<evidence type="ECO:0000256" key="5">
    <source>
        <dbReference type="SAM" id="MobiDB-lite"/>
    </source>
</evidence>
<dbReference type="Proteomes" id="UP000694388">
    <property type="component" value="Unplaced"/>
</dbReference>
<evidence type="ECO:0000256" key="2">
    <source>
        <dbReference type="ARBA" id="ARBA00022771"/>
    </source>
</evidence>
<feature type="domain" description="RanBP2-type" evidence="6">
    <location>
        <begin position="455"/>
        <end position="484"/>
    </location>
</feature>
<dbReference type="AlphaFoldDB" id="A0A8C4Q1M7"/>
<sequence>MLSHNIYISLLLQGLLRRVSLNLRGVTSWLQTMFTNKLEEKTTHRSVECVAFPTPVHGVSEQKGNAAASRMMSNTHAFDPFDKGKDHGRGMQDSAVILPLSHDDALASWTRYKKKNFSQSNPCDKSSIKRICNNSIEISPSENAKGPSAHNVCEDDNISTTSGFSSRNSDRADCDTVASWPWKLQNGTCGSVGKAQTPSSNDILLVDGGRRNKATQSIPRVGSGKTKYKWRPGPPTACSAPYTSFGLNRKAGIGALTLQLPANSAKRILEELENMSSPVRDARKIPVDSFSSEGFPSSRTDRGEVPSCQLKQPSLMLGLHCRKPLNSTRSSFLLNSSVSQTKSQDEVVMASSLKPAPAISHITDSQVLPSTQQLPLHPLRRSSGHFTALIAEMEDWPSQLKSNSINHESLTTSRHSSVHFQNKRPRLLFPDHFISTPSSKKMKLEPQDEYQSPMVMETWRCDTCLIDNIGNKRYCVACTAYRLYPELPTPFLIQPPNSHIDENSSSTAIYAASALTAKDISGSLDTSPSLALELNTIGDLDVAVSSTTASQTGGIDSAAESRSTTLLGLLKAPLAHFFSTQHEETSQFVDDPRIEAKAALQQSNERHMLLPSDTTSSFLNATVSSSLPDYSDSGTNGNMVFTLKRPAQATSSFDFNETRKISLLHDQDENTNCVSTLMTKPFSATSPVCTPSSLQATLASSNSLSTAFSPQINAVVNTILSTASSNSTPALFTTPESPSNSTSVLFTMTPGGVSTFKSAFSHAELPHNTTSVFSTHSSTPASIPITSFDLPAYPSLANPVNCPSITTIATLTTAALLTATTTLATTNSGASVAFPLHSQPSKESGLLPTSAAFKSSNQPGSTILSLAATNGNAAVPFGTHPVSTTAPSFSFPPRFCPSISTVSDPGKSCNTSNYIPASNSTAISSTHDTSQAEPLGTCQPQYLASHSTSISTRTTSTPPKILPFASNHASISQSAPMAAPTMPFPALTTPSAFPFNVEFPSTCAGSLSNSTHSTIVTTTPHVALPFSAQPTHDPCSPMIINTEGMISSAESFPFGHRAKIAGRATNTGTTSFPFGTMSQANTSCVTFEMPTPAPALSFPTNGFTAGFQFPVNVLTPGVGLGCCGTTTPSAESPLTTSGKFPRTPTFTIGYGGSSKNRSSNLRRFRVGHRRR</sequence>
<dbReference type="GO" id="GO:0008270">
    <property type="term" value="F:zinc ion binding"/>
    <property type="evidence" value="ECO:0007669"/>
    <property type="project" value="UniProtKB-KW"/>
</dbReference>
<evidence type="ECO:0000256" key="1">
    <source>
        <dbReference type="ARBA" id="ARBA00022723"/>
    </source>
</evidence>
<protein>
    <recommendedName>
        <fullName evidence="6">RanBP2-type domain-containing protein</fullName>
    </recommendedName>
</protein>
<proteinExistence type="predicted"/>
<keyword evidence="1" id="KW-0479">Metal-binding</keyword>
<dbReference type="InterPro" id="IPR001876">
    <property type="entry name" value="Znf_RanBP2"/>
</dbReference>
<name>A0A8C4Q1M7_EPTBU</name>
<organism evidence="7 8">
    <name type="scientific">Eptatretus burgeri</name>
    <name type="common">Inshore hagfish</name>
    <dbReference type="NCBI Taxonomy" id="7764"/>
    <lineage>
        <taxon>Eukaryota</taxon>
        <taxon>Metazoa</taxon>
        <taxon>Chordata</taxon>
        <taxon>Craniata</taxon>
        <taxon>Vertebrata</taxon>
        <taxon>Cyclostomata</taxon>
        <taxon>Myxini</taxon>
        <taxon>Myxiniformes</taxon>
        <taxon>Myxinidae</taxon>
        <taxon>Eptatretinae</taxon>
        <taxon>Eptatretus</taxon>
    </lineage>
</organism>
<evidence type="ECO:0000256" key="4">
    <source>
        <dbReference type="PROSITE-ProRule" id="PRU00322"/>
    </source>
</evidence>
<dbReference type="PROSITE" id="PS01358">
    <property type="entry name" value="ZF_RANBP2_1"/>
    <property type="match status" value="1"/>
</dbReference>